<dbReference type="OrthoDB" id="1931944at2759"/>
<feature type="region of interest" description="Disordered" evidence="1">
    <location>
        <begin position="95"/>
        <end position="164"/>
    </location>
</feature>
<protein>
    <submittedName>
        <fullName evidence="2">Uncharacterized protein</fullName>
    </submittedName>
</protein>
<reference evidence="2" key="1">
    <citation type="submission" date="2021-08" db="EMBL/GenBank/DDBJ databases">
        <title>WGS assembly of Ceratopteris richardii.</title>
        <authorList>
            <person name="Marchant D.B."/>
            <person name="Chen G."/>
            <person name="Jenkins J."/>
            <person name="Shu S."/>
            <person name="Leebens-Mack J."/>
            <person name="Grimwood J."/>
            <person name="Schmutz J."/>
            <person name="Soltis P."/>
            <person name="Soltis D."/>
            <person name="Chen Z.-H."/>
        </authorList>
    </citation>
    <scope>NUCLEOTIDE SEQUENCE</scope>
    <source>
        <strain evidence="2">Whitten #5841</strain>
        <tissue evidence="2">Leaf</tissue>
    </source>
</reference>
<comment type="caution">
    <text evidence="2">The sequence shown here is derived from an EMBL/GenBank/DDBJ whole genome shotgun (WGS) entry which is preliminary data.</text>
</comment>
<gene>
    <name evidence="2" type="ORF">KP509_19G012900</name>
</gene>
<feature type="compositionally biased region" description="Basic and acidic residues" evidence="1">
    <location>
        <begin position="99"/>
        <end position="112"/>
    </location>
</feature>
<dbReference type="Proteomes" id="UP000825935">
    <property type="component" value="Chromosome 19"/>
</dbReference>
<organism evidence="2 3">
    <name type="scientific">Ceratopteris richardii</name>
    <name type="common">Triangle waterfern</name>
    <dbReference type="NCBI Taxonomy" id="49495"/>
    <lineage>
        <taxon>Eukaryota</taxon>
        <taxon>Viridiplantae</taxon>
        <taxon>Streptophyta</taxon>
        <taxon>Embryophyta</taxon>
        <taxon>Tracheophyta</taxon>
        <taxon>Polypodiopsida</taxon>
        <taxon>Polypodiidae</taxon>
        <taxon>Polypodiales</taxon>
        <taxon>Pteridineae</taxon>
        <taxon>Pteridaceae</taxon>
        <taxon>Parkerioideae</taxon>
        <taxon>Ceratopteris</taxon>
    </lineage>
</organism>
<sequence>MRNIKLGHVSSQLEGLSEDERRALRGSKFAPLPAGTVEVSTQPRIPHPGGPVATNKAAALAKFLQRKLETSGSVSLNPTLVEAAVENAKASLHGTTNVRHVDAFSDSDKEADMEIAPGTDDKPMHDIGKKKKGQKKNKKKRKWKQAAKAVDMTRKQSLKKQKKH</sequence>
<accession>A0A8T2SL61</accession>
<evidence type="ECO:0000313" key="3">
    <source>
        <dbReference type="Proteomes" id="UP000825935"/>
    </source>
</evidence>
<proteinExistence type="predicted"/>
<name>A0A8T2SL61_CERRI</name>
<evidence type="ECO:0000256" key="1">
    <source>
        <dbReference type="SAM" id="MobiDB-lite"/>
    </source>
</evidence>
<dbReference type="EMBL" id="CM035424">
    <property type="protein sequence ID" value="KAH7351745.1"/>
    <property type="molecule type" value="Genomic_DNA"/>
</dbReference>
<dbReference type="OMA" id="TQPRIPH"/>
<feature type="compositionally biased region" description="Basic residues" evidence="1">
    <location>
        <begin position="128"/>
        <end position="145"/>
    </location>
</feature>
<dbReference type="AlphaFoldDB" id="A0A8T2SL61"/>
<keyword evidence="3" id="KW-1185">Reference proteome</keyword>
<dbReference type="PANTHER" id="PTHR37255:SF1">
    <property type="entry name" value="OS07G0669600 PROTEIN"/>
    <property type="match status" value="1"/>
</dbReference>
<dbReference type="PANTHER" id="PTHR37255">
    <property type="entry name" value="OS07G0669600 PROTEIN"/>
    <property type="match status" value="1"/>
</dbReference>
<evidence type="ECO:0000313" key="2">
    <source>
        <dbReference type="EMBL" id="KAH7351745.1"/>
    </source>
</evidence>